<keyword evidence="6" id="KW-0677">Repeat</keyword>
<evidence type="ECO:0000256" key="1">
    <source>
        <dbReference type="ARBA" id="ARBA00004251"/>
    </source>
</evidence>
<keyword evidence="11" id="KW-0393">Immunoglobulin domain</keyword>
<dbReference type="FunFam" id="2.60.40.10:FF:000150">
    <property type="entry name" value="Leucine rich repeats and immunoglobulin like domains 3"/>
    <property type="match status" value="1"/>
</dbReference>
<dbReference type="Gene3D" id="3.80.10.10">
    <property type="entry name" value="Ribonuclease Inhibitor"/>
    <property type="match status" value="2"/>
</dbReference>
<dbReference type="InterPro" id="IPR013783">
    <property type="entry name" value="Ig-like_fold"/>
</dbReference>
<evidence type="ECO:0000256" key="5">
    <source>
        <dbReference type="ARBA" id="ARBA00022729"/>
    </source>
</evidence>
<dbReference type="FunFam" id="2.60.40.10:FF:000224">
    <property type="entry name" value="Leucine rich repeats and immunoglobulin like domains 3"/>
    <property type="match status" value="1"/>
</dbReference>
<evidence type="ECO:0000256" key="3">
    <source>
        <dbReference type="ARBA" id="ARBA00022614"/>
    </source>
</evidence>
<proteinExistence type="predicted"/>
<sequence length="1025" mass="112535">MSAAERAVLLLLLFTGAQLVFGSTEGLEPCPAACTCVGTLLDCSRRLTKGTAPGRLPAWDTCVQHHVLIFSVVYHIKLNNNEFETIPDFGSHSGNITTLILANNKISKISSERLRPLVALETLDLGNNNLQEVRTGAFPPLPLKNLYLNNNRISVLEHGCLNNLSSTLLVLRLNRNRLNSIPAKTFQLPNLQHLDLSRNRVRRIEGLTFHGLHRLRSLKMQRNGITRLMDGAFWGLSNMEILQLEYNNLTEVSKGWLYGLLTLQQLHLAHNAISRIKPDAWEFCQKLAELDLNSNQLARLEEGSFMGLSVLEQLSIGHNRVSFIADGAFRGLSLLNTLDLKYNEISWTIEDMNGPFSALNNLRKLFLQGNRIRSVTKKSFTGLDLLEQLDLSNNAIMSIQGNAFSQMKKLEELLLNTSSLLCDCQLKWFPQWVAEHAFQPLVNASCAHPQLLKAKSVFAVSQDEFVCDDFPKPQITVQPETQSAIKGTNVTFVCSAASSSDSPMTFAWKKDNEVLNDAEIHNQAHLRSQDGEVSQVTEYTTTLQLHHVESSSEGKYQCVISNHFGSTYSAKAKLTVHMLPSFTKMPMDLTIRAGATARLECAATGHPTPQIAWQKDGGTDFPAARERRMHVMPSDAVFFIVDVKTEDIGVYSCTAQNTAGAISANATLTVLETPSFLRPLMDRTVAKGETAVLQCIAGGSPPPRLNWTKDDSPLLLTERHFFAAGNQLLIIVDAAEGDAGIYTCEMSNPLGTERGNIRLAILPNPNCDSGAGVLSPVSGSEVDGWTTVGIVIIAVVCCVVGTSLVWVVIIYHTRRRNEDCSVTNTDETNLPADIPSYLSSQGTLAERQDGYVPSESGSSHQYMNSSMGGFYMQPKDMNGLCQLDTGSEADMEAAIDPLLCHYQGTIGSLLRRGNLYSSEPTDTYIGCTTEQSPSCRDSYNTALSSSKKREHYPCAASLSSDPFDYMSSGLLMQLPTGGLHGGPHLQNECLCPGECEGGECVQPRLFSGSYMGESGFLKGLYWIKS</sequence>
<evidence type="ECO:0000256" key="7">
    <source>
        <dbReference type="ARBA" id="ARBA00022989"/>
    </source>
</evidence>
<evidence type="ECO:0000256" key="9">
    <source>
        <dbReference type="ARBA" id="ARBA00023157"/>
    </source>
</evidence>
<evidence type="ECO:0000313" key="16">
    <source>
        <dbReference type="Proteomes" id="UP000694621"/>
    </source>
</evidence>
<dbReference type="InterPro" id="IPR032675">
    <property type="entry name" value="LRR_dom_sf"/>
</dbReference>
<name>A0A8B9GVZ7_ASTMX</name>
<dbReference type="SMART" id="SM00408">
    <property type="entry name" value="IGc2"/>
    <property type="match status" value="3"/>
</dbReference>
<dbReference type="InterPro" id="IPR007110">
    <property type="entry name" value="Ig-like_dom"/>
</dbReference>
<keyword evidence="7 12" id="KW-1133">Transmembrane helix</keyword>
<dbReference type="InterPro" id="IPR000483">
    <property type="entry name" value="Cys-rich_flank_reg_C"/>
</dbReference>
<feature type="domain" description="Ig-like" evidence="14">
    <location>
        <begin position="473"/>
        <end position="575"/>
    </location>
</feature>
<gene>
    <name evidence="15" type="primary">lrig3</name>
</gene>
<keyword evidence="3" id="KW-0433">Leucine-rich repeat</keyword>
<dbReference type="InterPro" id="IPR001611">
    <property type="entry name" value="Leu-rich_rpt"/>
</dbReference>
<dbReference type="SUPFAM" id="SSF52058">
    <property type="entry name" value="L domain-like"/>
    <property type="match status" value="1"/>
</dbReference>
<dbReference type="InterPro" id="IPR025875">
    <property type="entry name" value="Leu-rich_rpt_4"/>
</dbReference>
<evidence type="ECO:0000256" key="4">
    <source>
        <dbReference type="ARBA" id="ARBA00022692"/>
    </source>
</evidence>
<feature type="transmembrane region" description="Helical" evidence="12">
    <location>
        <begin position="785"/>
        <end position="811"/>
    </location>
</feature>
<dbReference type="InterPro" id="IPR013098">
    <property type="entry name" value="Ig_I-set"/>
</dbReference>
<dbReference type="InterPro" id="IPR036179">
    <property type="entry name" value="Ig-like_dom_sf"/>
</dbReference>
<evidence type="ECO:0000313" key="15">
    <source>
        <dbReference type="Ensembl" id="ENSAMXP00005003029.1"/>
    </source>
</evidence>
<dbReference type="FunFam" id="3.80.10.10:FF:000023">
    <property type="entry name" value="Leucine rich repeats and immunoglobulin like domains 3"/>
    <property type="match status" value="1"/>
</dbReference>
<keyword evidence="8 12" id="KW-0472">Membrane</keyword>
<keyword evidence="9" id="KW-1015">Disulfide bond</keyword>
<dbReference type="PANTHER" id="PTHR45842:SF16">
    <property type="entry name" value="LEUCINE-RICH REPEATS AND IMMUNOGLOBULIN-LIKE DOMAINS 3"/>
    <property type="match status" value="1"/>
</dbReference>
<organism evidence="15 16">
    <name type="scientific">Astyanax mexicanus</name>
    <name type="common">Blind cave fish</name>
    <name type="synonym">Astyanax fasciatus mexicanus</name>
    <dbReference type="NCBI Taxonomy" id="7994"/>
    <lineage>
        <taxon>Eukaryota</taxon>
        <taxon>Metazoa</taxon>
        <taxon>Chordata</taxon>
        <taxon>Craniata</taxon>
        <taxon>Vertebrata</taxon>
        <taxon>Euteleostomi</taxon>
        <taxon>Actinopterygii</taxon>
        <taxon>Neopterygii</taxon>
        <taxon>Teleostei</taxon>
        <taxon>Ostariophysi</taxon>
        <taxon>Characiformes</taxon>
        <taxon>Characoidei</taxon>
        <taxon>Acestrorhamphidae</taxon>
        <taxon>Acestrorhamphinae</taxon>
        <taxon>Astyanax</taxon>
    </lineage>
</organism>
<dbReference type="FunFam" id="3.80.10.10:FF:000040">
    <property type="entry name" value="Leucine rich repeats and immunoglobulin like domains 2"/>
    <property type="match status" value="1"/>
</dbReference>
<evidence type="ECO:0000256" key="11">
    <source>
        <dbReference type="ARBA" id="ARBA00023319"/>
    </source>
</evidence>
<keyword evidence="5 13" id="KW-0732">Signal</keyword>
<dbReference type="InterPro" id="IPR003599">
    <property type="entry name" value="Ig_sub"/>
</dbReference>
<comment type="subcellular location">
    <subcellularLocation>
        <location evidence="1">Cell membrane</location>
        <topology evidence="1">Single-pass type I membrane protein</topology>
    </subcellularLocation>
</comment>
<evidence type="ECO:0000256" key="12">
    <source>
        <dbReference type="SAM" id="Phobius"/>
    </source>
</evidence>
<dbReference type="PROSITE" id="PS50835">
    <property type="entry name" value="IG_LIKE"/>
    <property type="match status" value="3"/>
</dbReference>
<dbReference type="FunFam" id="2.60.40.10:FF:000161">
    <property type="entry name" value="Leucine rich repeats and immunoglobulin like domains 2"/>
    <property type="match status" value="1"/>
</dbReference>
<feature type="domain" description="Ig-like" evidence="14">
    <location>
        <begin position="580"/>
        <end position="669"/>
    </location>
</feature>
<dbReference type="InterPro" id="IPR003591">
    <property type="entry name" value="Leu-rich_rpt_typical-subtyp"/>
</dbReference>
<dbReference type="InterPro" id="IPR050467">
    <property type="entry name" value="LRFN"/>
</dbReference>
<dbReference type="Pfam" id="PF12799">
    <property type="entry name" value="LRR_4"/>
    <property type="match status" value="1"/>
</dbReference>
<dbReference type="PANTHER" id="PTHR45842">
    <property type="entry name" value="SYNAPTIC ADHESION-LIKE MOLECULE SALM"/>
    <property type="match status" value="1"/>
</dbReference>
<evidence type="ECO:0000256" key="6">
    <source>
        <dbReference type="ARBA" id="ARBA00022737"/>
    </source>
</evidence>
<dbReference type="Ensembl" id="ENSAMXT00005003452.1">
    <property type="protein sequence ID" value="ENSAMXP00005003029.1"/>
    <property type="gene ID" value="ENSAMXG00005001145.1"/>
</dbReference>
<dbReference type="Pfam" id="PF13855">
    <property type="entry name" value="LRR_8"/>
    <property type="match status" value="3"/>
</dbReference>
<evidence type="ECO:0000256" key="8">
    <source>
        <dbReference type="ARBA" id="ARBA00023136"/>
    </source>
</evidence>
<keyword evidence="4 12" id="KW-0812">Transmembrane</keyword>
<dbReference type="Proteomes" id="UP000694621">
    <property type="component" value="Unplaced"/>
</dbReference>
<dbReference type="InterPro" id="IPR003598">
    <property type="entry name" value="Ig_sub2"/>
</dbReference>
<dbReference type="CDD" id="cd05763">
    <property type="entry name" value="IgI_LRIG1-like"/>
    <property type="match status" value="1"/>
</dbReference>
<keyword evidence="10" id="KW-0325">Glycoprotein</keyword>
<feature type="domain" description="Ig-like" evidence="14">
    <location>
        <begin position="674"/>
        <end position="760"/>
    </location>
</feature>
<dbReference type="SMART" id="SM00082">
    <property type="entry name" value="LRRCT"/>
    <property type="match status" value="1"/>
</dbReference>
<accession>A0A8B9GVZ7</accession>
<evidence type="ECO:0000256" key="13">
    <source>
        <dbReference type="SAM" id="SignalP"/>
    </source>
</evidence>
<evidence type="ECO:0000256" key="10">
    <source>
        <dbReference type="ARBA" id="ARBA00023180"/>
    </source>
</evidence>
<dbReference type="SMART" id="SM00369">
    <property type="entry name" value="LRR_TYP"/>
    <property type="match status" value="11"/>
</dbReference>
<dbReference type="SMART" id="SM00409">
    <property type="entry name" value="IG"/>
    <property type="match status" value="3"/>
</dbReference>
<dbReference type="Pfam" id="PF13927">
    <property type="entry name" value="Ig_3"/>
    <property type="match status" value="1"/>
</dbReference>
<protein>
    <recommendedName>
        <fullName evidence="14">Ig-like domain-containing protein</fullName>
    </recommendedName>
</protein>
<dbReference type="PROSITE" id="PS51450">
    <property type="entry name" value="LRR"/>
    <property type="match status" value="5"/>
</dbReference>
<keyword evidence="2" id="KW-1003">Cell membrane</keyword>
<dbReference type="AlphaFoldDB" id="A0A8B9GVZ7"/>
<dbReference type="SUPFAM" id="SSF48726">
    <property type="entry name" value="Immunoglobulin"/>
    <property type="match status" value="3"/>
</dbReference>
<evidence type="ECO:0000259" key="14">
    <source>
        <dbReference type="PROSITE" id="PS50835"/>
    </source>
</evidence>
<evidence type="ECO:0000256" key="2">
    <source>
        <dbReference type="ARBA" id="ARBA00022475"/>
    </source>
</evidence>
<dbReference type="GO" id="GO:0005886">
    <property type="term" value="C:plasma membrane"/>
    <property type="evidence" value="ECO:0007669"/>
    <property type="project" value="UniProtKB-SubCell"/>
</dbReference>
<dbReference type="Pfam" id="PF07679">
    <property type="entry name" value="I-set"/>
    <property type="match status" value="2"/>
</dbReference>
<feature type="signal peptide" evidence="13">
    <location>
        <begin position="1"/>
        <end position="22"/>
    </location>
</feature>
<dbReference type="SMART" id="SM00365">
    <property type="entry name" value="LRR_SD22"/>
    <property type="match status" value="7"/>
</dbReference>
<dbReference type="Gene3D" id="2.60.40.10">
    <property type="entry name" value="Immunoglobulins"/>
    <property type="match status" value="3"/>
</dbReference>
<feature type="chain" id="PRO_5034859586" description="Ig-like domain-containing protein" evidence="13">
    <location>
        <begin position="23"/>
        <end position="1025"/>
    </location>
</feature>
<reference evidence="15" key="1">
    <citation type="submission" date="2025-08" db="UniProtKB">
        <authorList>
            <consortium name="Ensembl"/>
        </authorList>
    </citation>
    <scope>IDENTIFICATION</scope>
</reference>